<comment type="similarity">
    <text evidence="1">Belongs to the peptidase S10 family.</text>
</comment>
<evidence type="ECO:0000256" key="3">
    <source>
        <dbReference type="ARBA" id="ARBA00022670"/>
    </source>
</evidence>
<evidence type="ECO:0000256" key="4">
    <source>
        <dbReference type="ARBA" id="ARBA00022801"/>
    </source>
</evidence>
<evidence type="ECO:0000256" key="2">
    <source>
        <dbReference type="ARBA" id="ARBA00022645"/>
    </source>
</evidence>
<dbReference type="GO" id="GO:0006508">
    <property type="term" value="P:proteolysis"/>
    <property type="evidence" value="ECO:0007669"/>
    <property type="project" value="UniProtKB-KW"/>
</dbReference>
<reference evidence="7" key="1">
    <citation type="journal article" date="2013" name="Genome Announc.">
        <title>Draft genome sequence of the ascomycete Phaeoacremonium aleophilum strain UCR-PA7, a causal agent of the esca disease complex in grapevines.</title>
        <authorList>
            <person name="Blanco-Ulate B."/>
            <person name="Rolshausen P."/>
            <person name="Cantu D."/>
        </authorList>
    </citation>
    <scope>NUCLEOTIDE SEQUENCE [LARGE SCALE GENOMIC DNA]</scope>
    <source>
        <strain evidence="7">UCR-PA7</strain>
    </source>
</reference>
<dbReference type="InterPro" id="IPR001563">
    <property type="entry name" value="Peptidase_S10"/>
</dbReference>
<keyword evidence="3" id="KW-0645">Protease</keyword>
<sequence>MEAITDQYPEFATNNTYGIQAVNDDSTLMYGDADYIGNWFGGEAVSNAVNYTQSAFFRESGYKPLSIGGFETGKVKEYDNFSFVVVYEAGHFVPAEKPDVALEIFRRAMEGLDIAEGQTKVTDQTAIPFPADTPLPTTISFPT</sequence>
<dbReference type="RefSeq" id="XP_007918285.1">
    <property type="nucleotide sequence ID" value="XM_007920094.1"/>
</dbReference>
<evidence type="ECO:0000256" key="5">
    <source>
        <dbReference type="ARBA" id="ARBA00023180"/>
    </source>
</evidence>
<evidence type="ECO:0000313" key="7">
    <source>
        <dbReference type="Proteomes" id="UP000014074"/>
    </source>
</evidence>
<dbReference type="KEGG" id="tmn:UCRPA7_7566"/>
<dbReference type="AlphaFoldDB" id="R8BBY0"/>
<dbReference type="Proteomes" id="UP000014074">
    <property type="component" value="Unassembled WGS sequence"/>
</dbReference>
<dbReference type="InterPro" id="IPR029058">
    <property type="entry name" value="AB_hydrolase_fold"/>
</dbReference>
<dbReference type="Pfam" id="PF00450">
    <property type="entry name" value="Peptidase_S10"/>
    <property type="match status" value="1"/>
</dbReference>
<evidence type="ECO:0000256" key="1">
    <source>
        <dbReference type="ARBA" id="ARBA00009431"/>
    </source>
</evidence>
<name>R8BBY0_PHAM7</name>
<dbReference type="EMBL" id="KB933309">
    <property type="protein sequence ID" value="EON96806.1"/>
    <property type="molecule type" value="Genomic_DNA"/>
</dbReference>
<keyword evidence="7" id="KW-1185">Reference proteome</keyword>
<keyword evidence="4" id="KW-0378">Hydrolase</keyword>
<dbReference type="HOGENOM" id="CLU_1807572_0_0_1"/>
<keyword evidence="5" id="KW-0325">Glycoprotein</keyword>
<proteinExistence type="inferred from homology"/>
<keyword evidence="2 6" id="KW-0121">Carboxypeptidase</keyword>
<dbReference type="OrthoDB" id="5231315at2759"/>
<evidence type="ECO:0000313" key="6">
    <source>
        <dbReference type="EMBL" id="EON96806.1"/>
    </source>
</evidence>
<dbReference type="Gene3D" id="3.40.50.12670">
    <property type="match status" value="1"/>
</dbReference>
<dbReference type="GO" id="GO:0004185">
    <property type="term" value="F:serine-type carboxypeptidase activity"/>
    <property type="evidence" value="ECO:0007669"/>
    <property type="project" value="InterPro"/>
</dbReference>
<accession>R8BBY0</accession>
<protein>
    <submittedName>
        <fullName evidence="6">Putative carboxypeptidase s1 protein</fullName>
    </submittedName>
</protein>
<gene>
    <name evidence="6" type="ORF">UCRPA7_7566</name>
</gene>
<dbReference type="eggNOG" id="KOG1282">
    <property type="taxonomic scope" value="Eukaryota"/>
</dbReference>
<organism evidence="6 7">
    <name type="scientific">Phaeoacremonium minimum (strain UCR-PA7)</name>
    <name type="common">Esca disease fungus</name>
    <name type="synonym">Togninia minima</name>
    <dbReference type="NCBI Taxonomy" id="1286976"/>
    <lineage>
        <taxon>Eukaryota</taxon>
        <taxon>Fungi</taxon>
        <taxon>Dikarya</taxon>
        <taxon>Ascomycota</taxon>
        <taxon>Pezizomycotina</taxon>
        <taxon>Sordariomycetes</taxon>
        <taxon>Sordariomycetidae</taxon>
        <taxon>Togniniales</taxon>
        <taxon>Togniniaceae</taxon>
        <taxon>Phaeoacremonium</taxon>
    </lineage>
</organism>
<dbReference type="GeneID" id="19328336"/>
<dbReference type="SUPFAM" id="SSF53474">
    <property type="entry name" value="alpha/beta-Hydrolases"/>
    <property type="match status" value="1"/>
</dbReference>